<dbReference type="EMBL" id="JAUQSY010000002">
    <property type="protein sequence ID" value="MDO7873954.1"/>
    <property type="molecule type" value="Genomic_DNA"/>
</dbReference>
<protein>
    <submittedName>
        <fullName evidence="1">Uncharacterized protein</fullName>
    </submittedName>
</protein>
<sequence>MAKATNALTQGISGKVSGLVFRQNANGSVTVGDAPRPSTKAPSAGTLATRQRFQQAAFYGRATQQDPAQKAAYATGTDTTIQSGYAVAVADFLNAPNITSVDFTAYSGQIGDRITIQATDDFAISHIHVLIQNPDGSIVEQGDALADPDGYTFRYTATAKNVSLTGDKITVTAHDNPGNVTTEQRTL</sequence>
<dbReference type="RefSeq" id="WP_305005267.1">
    <property type="nucleotide sequence ID" value="NZ_JAUQSY010000002.1"/>
</dbReference>
<proteinExistence type="predicted"/>
<evidence type="ECO:0000313" key="1">
    <source>
        <dbReference type="EMBL" id="MDO7873954.1"/>
    </source>
</evidence>
<comment type="caution">
    <text evidence="1">The sequence shown here is derived from an EMBL/GenBank/DDBJ whole genome shotgun (WGS) entry which is preliminary data.</text>
</comment>
<name>A0ABT9B8C2_9BACT</name>
<reference evidence="1" key="1">
    <citation type="submission" date="2023-07" db="EMBL/GenBank/DDBJ databases">
        <authorList>
            <person name="Kim M.K."/>
        </authorList>
    </citation>
    <scope>NUCLEOTIDE SEQUENCE</scope>
    <source>
        <strain evidence="1">ASUV-10-1</strain>
    </source>
</reference>
<evidence type="ECO:0000313" key="2">
    <source>
        <dbReference type="Proteomes" id="UP001176429"/>
    </source>
</evidence>
<keyword evidence="2" id="KW-1185">Reference proteome</keyword>
<dbReference type="Proteomes" id="UP001176429">
    <property type="component" value="Unassembled WGS sequence"/>
</dbReference>
<gene>
    <name evidence="1" type="ORF">Q5H93_04350</name>
</gene>
<organism evidence="1 2">
    <name type="scientific">Hymenobacter aranciens</name>
    <dbReference type="NCBI Taxonomy" id="3063996"/>
    <lineage>
        <taxon>Bacteria</taxon>
        <taxon>Pseudomonadati</taxon>
        <taxon>Bacteroidota</taxon>
        <taxon>Cytophagia</taxon>
        <taxon>Cytophagales</taxon>
        <taxon>Hymenobacteraceae</taxon>
        <taxon>Hymenobacter</taxon>
    </lineage>
</organism>
<accession>A0ABT9B8C2</accession>